<sequence>MAEERELAQSQWALSDVKESTLLEMVEHCVLPSKEIIGWHLAFGEAFPTPDTDEIMPNKRNPCLVGGSGLQLRGSLSKKYFSLPFKSSNKGWHSIWFYIHNPSPSLPEYSCTPPVYNEIWSSLPMGDELSQAKHPPGKNAENQRAGTATGASHLALHQMLTSSDKREVKACLRVQGPNCPNHEDPDSLDFKITKARMYTIFSTGIEVDYSQGLPVTPFNIFNLPPKENALYSSKPFSSLPND</sequence>
<evidence type="ECO:0000313" key="1">
    <source>
        <dbReference type="EMBL" id="CAE05251.2"/>
    </source>
</evidence>
<dbReference type="PANTHER" id="PTHR33026">
    <property type="entry name" value="OS06G0360600 PROTEIN"/>
    <property type="match status" value="1"/>
</dbReference>
<dbReference type="PANTHER" id="PTHR33026:SF7">
    <property type="entry name" value="OS03G0100275 PROTEIN"/>
    <property type="match status" value="1"/>
</dbReference>
<accession>Q7XL99</accession>
<dbReference type="EMBL" id="AL731637">
    <property type="protein sequence ID" value="CAE05251.2"/>
    <property type="molecule type" value="Genomic_DNA"/>
</dbReference>
<organism evidence="1 2">
    <name type="scientific">Oryza sativa subsp. japonica</name>
    <name type="common">Rice</name>
    <dbReference type="NCBI Taxonomy" id="39947"/>
    <lineage>
        <taxon>Eukaryota</taxon>
        <taxon>Viridiplantae</taxon>
        <taxon>Streptophyta</taxon>
        <taxon>Embryophyta</taxon>
        <taxon>Tracheophyta</taxon>
        <taxon>Spermatophyta</taxon>
        <taxon>Magnoliopsida</taxon>
        <taxon>Liliopsida</taxon>
        <taxon>Poales</taxon>
        <taxon>Poaceae</taxon>
        <taxon>BOP clade</taxon>
        <taxon>Oryzoideae</taxon>
        <taxon>Oryzeae</taxon>
        <taxon>Oryzinae</taxon>
        <taxon>Oryza</taxon>
        <taxon>Oryza sativa</taxon>
    </lineage>
</organism>
<evidence type="ECO:0000313" key="2">
    <source>
        <dbReference type="Proteomes" id="UP000000763"/>
    </source>
</evidence>
<proteinExistence type="predicted"/>
<protein>
    <submittedName>
        <fullName evidence="1">OSJNBb0115I09.13 protein</fullName>
    </submittedName>
</protein>
<gene>
    <name evidence="1" type="primary">OSJNBb0115I09.13</name>
</gene>
<dbReference type="AlphaFoldDB" id="Q7XL99"/>
<reference evidence="2" key="1">
    <citation type="journal article" date="2005" name="Nature">
        <title>The map-based sequence of the rice genome.</title>
        <authorList>
            <consortium name="International rice genome sequencing project (IRGSP)"/>
            <person name="Matsumoto T."/>
            <person name="Wu J."/>
            <person name="Kanamori H."/>
            <person name="Katayose Y."/>
            <person name="Fujisawa M."/>
            <person name="Namiki N."/>
            <person name="Mizuno H."/>
            <person name="Yamamoto K."/>
            <person name="Antonio B.A."/>
            <person name="Baba T."/>
            <person name="Sakata K."/>
            <person name="Nagamura Y."/>
            <person name="Aoki H."/>
            <person name="Arikawa K."/>
            <person name="Arita K."/>
            <person name="Bito T."/>
            <person name="Chiden Y."/>
            <person name="Fujitsuka N."/>
            <person name="Fukunaka R."/>
            <person name="Hamada M."/>
            <person name="Harada C."/>
            <person name="Hayashi A."/>
            <person name="Hijishita S."/>
            <person name="Honda M."/>
            <person name="Hosokawa S."/>
            <person name="Ichikawa Y."/>
            <person name="Idonuma A."/>
            <person name="Iijima M."/>
            <person name="Ikeda M."/>
            <person name="Ikeno M."/>
            <person name="Ito K."/>
            <person name="Ito S."/>
            <person name="Ito T."/>
            <person name="Ito Y."/>
            <person name="Ito Y."/>
            <person name="Iwabuchi A."/>
            <person name="Kamiya K."/>
            <person name="Karasawa W."/>
            <person name="Kurita K."/>
            <person name="Katagiri S."/>
            <person name="Kikuta A."/>
            <person name="Kobayashi H."/>
            <person name="Kobayashi N."/>
            <person name="Machita K."/>
            <person name="Maehara T."/>
            <person name="Masukawa M."/>
            <person name="Mizubayashi T."/>
            <person name="Mukai Y."/>
            <person name="Nagasaki H."/>
            <person name="Nagata Y."/>
            <person name="Naito S."/>
            <person name="Nakashima M."/>
            <person name="Nakama Y."/>
            <person name="Nakamichi Y."/>
            <person name="Nakamura M."/>
            <person name="Meguro A."/>
            <person name="Negishi M."/>
            <person name="Ohta I."/>
            <person name="Ohta T."/>
            <person name="Okamoto M."/>
            <person name="Ono N."/>
            <person name="Saji S."/>
            <person name="Sakaguchi M."/>
            <person name="Sakai K."/>
            <person name="Shibata M."/>
            <person name="Shimokawa T."/>
            <person name="Song J."/>
            <person name="Takazaki Y."/>
            <person name="Terasawa K."/>
            <person name="Tsugane M."/>
            <person name="Tsuji K."/>
            <person name="Ueda S."/>
            <person name="Waki K."/>
            <person name="Yamagata H."/>
            <person name="Yamamoto M."/>
            <person name="Yamamoto S."/>
            <person name="Yamane H."/>
            <person name="Yoshiki S."/>
            <person name="Yoshihara R."/>
            <person name="Yukawa K."/>
            <person name="Zhong H."/>
            <person name="Yano M."/>
            <person name="Yuan Q."/>
            <person name="Ouyang S."/>
            <person name="Liu J."/>
            <person name="Jones K.M."/>
            <person name="Gansberger K."/>
            <person name="Moffat K."/>
            <person name="Hill J."/>
            <person name="Bera J."/>
            <person name="Fadrosh D."/>
            <person name="Jin S."/>
            <person name="Johri S."/>
            <person name="Kim M."/>
            <person name="Overton L."/>
            <person name="Reardon M."/>
            <person name="Tsitrin T."/>
            <person name="Vuong H."/>
            <person name="Weaver B."/>
            <person name="Ciecko A."/>
            <person name="Tallon L."/>
            <person name="Jackson J."/>
            <person name="Pai G."/>
            <person name="Aken S.V."/>
            <person name="Utterback T."/>
            <person name="Reidmuller S."/>
            <person name="Feldblyum T."/>
            <person name="Hsiao J."/>
            <person name="Zismann V."/>
            <person name="Iobst S."/>
            <person name="de Vazeille A.R."/>
            <person name="Buell C.R."/>
            <person name="Ying K."/>
            <person name="Li Y."/>
            <person name="Lu T."/>
            <person name="Huang Y."/>
            <person name="Zhao Q."/>
            <person name="Feng Q."/>
            <person name="Zhang L."/>
            <person name="Zhu J."/>
            <person name="Weng Q."/>
            <person name="Mu J."/>
            <person name="Lu Y."/>
            <person name="Fan D."/>
            <person name="Liu Y."/>
            <person name="Guan J."/>
            <person name="Zhang Y."/>
            <person name="Yu S."/>
            <person name="Liu X."/>
            <person name="Zhang Y."/>
            <person name="Hong G."/>
            <person name="Han B."/>
            <person name="Choisne N."/>
            <person name="Demange N."/>
            <person name="Orjeda G."/>
            <person name="Samain S."/>
            <person name="Cattolico L."/>
            <person name="Pelletier E."/>
            <person name="Couloux A."/>
            <person name="Segurens B."/>
            <person name="Wincker P."/>
            <person name="D'Hont A."/>
            <person name="Scarpelli C."/>
            <person name="Weissenbach J."/>
            <person name="Salanoubat M."/>
            <person name="Quetier F."/>
            <person name="Yu Y."/>
            <person name="Kim H.R."/>
            <person name="Rambo T."/>
            <person name="Currie J."/>
            <person name="Collura K."/>
            <person name="Luo M."/>
            <person name="Yang T."/>
            <person name="Ammiraju J.S.S."/>
            <person name="Engler F."/>
            <person name="Soderlund C."/>
            <person name="Wing R.A."/>
            <person name="Palmer L.E."/>
            <person name="de la Bastide M."/>
            <person name="Spiegel L."/>
            <person name="Nascimento L."/>
            <person name="Zutavern T."/>
            <person name="O'Shaughnessy A."/>
            <person name="Dike S."/>
            <person name="Dedhia N."/>
            <person name="Preston R."/>
            <person name="Balija V."/>
            <person name="McCombie W.R."/>
            <person name="Chow T."/>
            <person name="Chen H."/>
            <person name="Chung M."/>
            <person name="Chen C."/>
            <person name="Shaw J."/>
            <person name="Wu H."/>
            <person name="Hsiao K."/>
            <person name="Chao Y."/>
            <person name="Chu M."/>
            <person name="Cheng C."/>
            <person name="Hour A."/>
            <person name="Lee P."/>
            <person name="Lin S."/>
            <person name="Lin Y."/>
            <person name="Liou J."/>
            <person name="Liu S."/>
            <person name="Hsing Y."/>
            <person name="Raghuvanshi S."/>
            <person name="Mohanty A."/>
            <person name="Bharti A.K."/>
            <person name="Gaur A."/>
            <person name="Gupta V."/>
            <person name="Kumar D."/>
            <person name="Ravi V."/>
            <person name="Vij S."/>
            <person name="Kapur A."/>
            <person name="Khurana P."/>
            <person name="Khurana P."/>
            <person name="Khurana J.P."/>
            <person name="Tyagi A.K."/>
            <person name="Gaikwad K."/>
            <person name="Singh A."/>
            <person name="Dalal V."/>
            <person name="Srivastava S."/>
            <person name="Dixit A."/>
            <person name="Pal A.K."/>
            <person name="Ghazi I.A."/>
            <person name="Yadav M."/>
            <person name="Pandit A."/>
            <person name="Bhargava A."/>
            <person name="Sureshbabu K."/>
            <person name="Batra K."/>
            <person name="Sharma T.R."/>
            <person name="Mohapatra T."/>
            <person name="Singh N.K."/>
            <person name="Messing J."/>
            <person name="Nelson A.B."/>
            <person name="Fuks G."/>
            <person name="Kavchok S."/>
            <person name="Keizer G."/>
            <person name="Linton E."/>
            <person name="Llaca V."/>
            <person name="Song R."/>
            <person name="Tanyolac B."/>
            <person name="Young S."/>
            <person name="Ho-Il K."/>
            <person name="Hahn J.H."/>
            <person name="Sangsakoo G."/>
            <person name="Vanavichit A."/>
            <person name="de Mattos Luiz.A.T."/>
            <person name="Zimmer P.D."/>
            <person name="Malone G."/>
            <person name="Dellagostin O."/>
            <person name="de Oliveira A.C."/>
            <person name="Bevan M."/>
            <person name="Bancroft I."/>
            <person name="Minx P."/>
            <person name="Cordum H."/>
            <person name="Wilson R."/>
            <person name="Cheng Z."/>
            <person name="Jin W."/>
            <person name="Jiang J."/>
            <person name="Leong S.A."/>
            <person name="Iwama H."/>
            <person name="Gojobori T."/>
            <person name="Itoh T."/>
            <person name="Niimura Y."/>
            <person name="Fujii Y."/>
            <person name="Habara T."/>
            <person name="Sakai H."/>
            <person name="Sato Y."/>
            <person name="Wilson G."/>
            <person name="Kumar K."/>
            <person name="McCouch S."/>
            <person name="Juretic N."/>
            <person name="Hoen D."/>
            <person name="Wright S."/>
            <person name="Bruskiewich R."/>
            <person name="Bureau T."/>
            <person name="Miyao A."/>
            <person name="Hirochika H."/>
            <person name="Nishikawa T."/>
            <person name="Kadowaki K."/>
            <person name="Sugiura M."/>
            <person name="Burr B."/>
            <person name="Sasaki T."/>
        </authorList>
    </citation>
    <scope>NUCLEOTIDE SEQUENCE [LARGE SCALE GENOMIC DNA]</scope>
    <source>
        <strain evidence="2">cv. Nipponbare</strain>
    </source>
</reference>
<name>Q7XL99_ORYSJ</name>
<dbReference type="Proteomes" id="UP000000763">
    <property type="component" value="Chromosome 4"/>
</dbReference>
<reference evidence="2" key="2">
    <citation type="journal article" date="2008" name="Nucleic Acids Res.">
        <title>The rice annotation project database (RAP-DB): 2008 update.</title>
        <authorList>
            <consortium name="The rice annotation project (RAP)"/>
        </authorList>
    </citation>
    <scope>GENOME REANNOTATION</scope>
    <source>
        <strain evidence="2">cv. Nipponbare</strain>
    </source>
</reference>